<keyword evidence="2" id="KW-0808">Transferase</keyword>
<sequence length="199" mass="23718">MNPTKELEKKYDNISNILWQSWKHRNLKYNDRLHEFYQLLKPNSKLLDFGCGFGRDVHFFNELGIESIGIDISHEMVNLGLKKYGSLNLVCGDIFKASEIFQSKFDAIWCRGVLFHFNIDLVKKIYKEIEYLTFKGAMVYIQINKDTKSKRYKNISDSSEKAMYYYHSHCEINEIFNQSFELKKDLSNQNYLCLIYERK</sequence>
<dbReference type="Pfam" id="PF13847">
    <property type="entry name" value="Methyltransf_31"/>
    <property type="match status" value="1"/>
</dbReference>
<keyword evidence="3" id="KW-1185">Reference proteome</keyword>
<dbReference type="GO" id="GO:0008168">
    <property type="term" value="F:methyltransferase activity"/>
    <property type="evidence" value="ECO:0007669"/>
    <property type="project" value="UniProtKB-KW"/>
</dbReference>
<organism evidence="2 3">
    <name type="scientific">Sunxiuqinia elliptica</name>
    <dbReference type="NCBI Taxonomy" id="655355"/>
    <lineage>
        <taxon>Bacteria</taxon>
        <taxon>Pseudomonadati</taxon>
        <taxon>Bacteroidota</taxon>
        <taxon>Bacteroidia</taxon>
        <taxon>Marinilabiliales</taxon>
        <taxon>Prolixibacteraceae</taxon>
        <taxon>Sunxiuqinia</taxon>
    </lineage>
</organism>
<accession>A0A1I2MHU6</accession>
<dbReference type="RefSeq" id="WP_093921777.1">
    <property type="nucleotide sequence ID" value="NZ_FONW01000021.1"/>
</dbReference>
<dbReference type="GO" id="GO:0032259">
    <property type="term" value="P:methylation"/>
    <property type="evidence" value="ECO:0007669"/>
    <property type="project" value="UniProtKB-KW"/>
</dbReference>
<dbReference type="SUPFAM" id="SSF53335">
    <property type="entry name" value="S-adenosyl-L-methionine-dependent methyltransferases"/>
    <property type="match status" value="1"/>
</dbReference>
<dbReference type="PANTHER" id="PTHR43861:SF1">
    <property type="entry name" value="TRANS-ACONITATE 2-METHYLTRANSFERASE"/>
    <property type="match status" value="1"/>
</dbReference>
<evidence type="ECO:0000313" key="2">
    <source>
        <dbReference type="EMBL" id="SFF90500.1"/>
    </source>
</evidence>
<dbReference type="CDD" id="cd02440">
    <property type="entry name" value="AdoMet_MTases"/>
    <property type="match status" value="1"/>
</dbReference>
<protein>
    <submittedName>
        <fullName evidence="2">Methyltransferase domain-containing protein</fullName>
    </submittedName>
</protein>
<dbReference type="AlphaFoldDB" id="A0A1I2MHU6"/>
<dbReference type="Gene3D" id="3.40.50.150">
    <property type="entry name" value="Vaccinia Virus protein VP39"/>
    <property type="match status" value="1"/>
</dbReference>
<gene>
    <name evidence="2" type="ORF">SAMN05216283_1215</name>
</gene>
<proteinExistence type="predicted"/>
<name>A0A1I2MHU6_9BACT</name>
<evidence type="ECO:0000313" key="3">
    <source>
        <dbReference type="Proteomes" id="UP000198964"/>
    </source>
</evidence>
<dbReference type="STRING" id="655355.SAMN05216283_1215"/>
<dbReference type="InterPro" id="IPR025714">
    <property type="entry name" value="Methyltranfer_dom"/>
</dbReference>
<keyword evidence="2" id="KW-0489">Methyltransferase</keyword>
<evidence type="ECO:0000259" key="1">
    <source>
        <dbReference type="Pfam" id="PF13847"/>
    </source>
</evidence>
<reference evidence="2 3" key="1">
    <citation type="submission" date="2016-10" db="EMBL/GenBank/DDBJ databases">
        <authorList>
            <person name="de Groot N.N."/>
        </authorList>
    </citation>
    <scope>NUCLEOTIDE SEQUENCE [LARGE SCALE GENOMIC DNA]</scope>
    <source>
        <strain evidence="2 3">CGMCC 1.9156</strain>
    </source>
</reference>
<dbReference type="InterPro" id="IPR029063">
    <property type="entry name" value="SAM-dependent_MTases_sf"/>
</dbReference>
<feature type="domain" description="Methyltransferase" evidence="1">
    <location>
        <begin position="41"/>
        <end position="169"/>
    </location>
</feature>
<dbReference type="Proteomes" id="UP000198964">
    <property type="component" value="Unassembled WGS sequence"/>
</dbReference>
<dbReference type="PANTHER" id="PTHR43861">
    <property type="entry name" value="TRANS-ACONITATE 2-METHYLTRANSFERASE-RELATED"/>
    <property type="match status" value="1"/>
</dbReference>
<dbReference type="EMBL" id="FONW01000021">
    <property type="protein sequence ID" value="SFF90500.1"/>
    <property type="molecule type" value="Genomic_DNA"/>
</dbReference>